<reference evidence="3 4" key="1">
    <citation type="submission" date="2017-11" db="EMBL/GenBank/DDBJ databases">
        <title>De-novo sequencing of pomegranate (Punica granatum L.) genome.</title>
        <authorList>
            <person name="Akparov Z."/>
            <person name="Amiraslanov A."/>
            <person name="Hajiyeva S."/>
            <person name="Abbasov M."/>
            <person name="Kaur K."/>
            <person name="Hamwieh A."/>
            <person name="Solovyev V."/>
            <person name="Salamov A."/>
            <person name="Braich B."/>
            <person name="Kosarev P."/>
            <person name="Mahmoud A."/>
            <person name="Hajiyev E."/>
            <person name="Babayeva S."/>
            <person name="Izzatullayeva V."/>
            <person name="Mammadov A."/>
            <person name="Mammadov A."/>
            <person name="Sharifova S."/>
            <person name="Ojaghi J."/>
            <person name="Eynullazada K."/>
            <person name="Bayramov B."/>
            <person name="Abdulazimova A."/>
            <person name="Shahmuradov I."/>
        </authorList>
    </citation>
    <scope>NUCLEOTIDE SEQUENCE [LARGE SCALE GENOMIC DNA]</scope>
    <source>
        <strain evidence="4">cv. AG2017</strain>
        <tissue evidence="3">Leaf</tissue>
    </source>
</reference>
<sequence>MPFEAVYGRPMPVLVGYEPGSTTVNEVEEQLHARNAILQELKSNLAAAQNRMKTAADKHGRDEEFKVGDWGYLKLQPYQQHSVFKRANQKLTSRYFGPFQVIAQVGTVAYRLDLPNYAKIHHVFHVSLLRRRVGEGQAVQPTLPPYANDGLPDFAPVDVRDY</sequence>
<dbReference type="PANTHER" id="PTHR46148">
    <property type="entry name" value="CHROMO DOMAIN-CONTAINING PROTEIN"/>
    <property type="match status" value="1"/>
</dbReference>
<dbReference type="EMBL" id="PGOL01000305">
    <property type="protein sequence ID" value="PKI72896.1"/>
    <property type="molecule type" value="Genomic_DNA"/>
</dbReference>
<organism evidence="3 4">
    <name type="scientific">Punica granatum</name>
    <name type="common">Pomegranate</name>
    <dbReference type="NCBI Taxonomy" id="22663"/>
    <lineage>
        <taxon>Eukaryota</taxon>
        <taxon>Viridiplantae</taxon>
        <taxon>Streptophyta</taxon>
        <taxon>Embryophyta</taxon>
        <taxon>Tracheophyta</taxon>
        <taxon>Spermatophyta</taxon>
        <taxon>Magnoliopsida</taxon>
        <taxon>eudicotyledons</taxon>
        <taxon>Gunneridae</taxon>
        <taxon>Pentapetalae</taxon>
        <taxon>rosids</taxon>
        <taxon>malvids</taxon>
        <taxon>Myrtales</taxon>
        <taxon>Lythraceae</taxon>
        <taxon>Punica</taxon>
    </lineage>
</organism>
<proteinExistence type="predicted"/>
<protein>
    <recommendedName>
        <fullName evidence="2">Tf2-1-like SH3-like domain-containing protein</fullName>
    </recommendedName>
</protein>
<evidence type="ECO:0000313" key="3">
    <source>
        <dbReference type="EMBL" id="PKI72896.1"/>
    </source>
</evidence>
<evidence type="ECO:0000259" key="2">
    <source>
        <dbReference type="Pfam" id="PF24626"/>
    </source>
</evidence>
<dbReference type="Proteomes" id="UP000233551">
    <property type="component" value="Unassembled WGS sequence"/>
</dbReference>
<keyword evidence="4" id="KW-1185">Reference proteome</keyword>
<name>A0A2I0KYH9_PUNGR</name>
<gene>
    <name evidence="3" type="ORF">CRG98_006698</name>
</gene>
<dbReference type="AlphaFoldDB" id="A0A2I0KYH9"/>
<feature type="coiled-coil region" evidence="1">
    <location>
        <begin position="24"/>
        <end position="58"/>
    </location>
</feature>
<evidence type="ECO:0000256" key="1">
    <source>
        <dbReference type="SAM" id="Coils"/>
    </source>
</evidence>
<dbReference type="STRING" id="22663.A0A2I0KYH9"/>
<evidence type="ECO:0000313" key="4">
    <source>
        <dbReference type="Proteomes" id="UP000233551"/>
    </source>
</evidence>
<accession>A0A2I0KYH9</accession>
<dbReference type="PANTHER" id="PTHR46148:SF52">
    <property type="entry name" value="OS04G0603800 PROTEIN"/>
    <property type="match status" value="1"/>
</dbReference>
<feature type="domain" description="Tf2-1-like SH3-like" evidence="2">
    <location>
        <begin position="68"/>
        <end position="131"/>
    </location>
</feature>
<comment type="caution">
    <text evidence="3">The sequence shown here is derived from an EMBL/GenBank/DDBJ whole genome shotgun (WGS) entry which is preliminary data.</text>
</comment>
<dbReference type="InterPro" id="IPR056924">
    <property type="entry name" value="SH3_Tf2-1"/>
</dbReference>
<keyword evidence="1" id="KW-0175">Coiled coil</keyword>
<dbReference type="Pfam" id="PF24626">
    <property type="entry name" value="SH3_Tf2-1"/>
    <property type="match status" value="1"/>
</dbReference>